<accession>A0A382R129</accession>
<reference evidence="1" key="1">
    <citation type="submission" date="2018-05" db="EMBL/GenBank/DDBJ databases">
        <authorList>
            <person name="Lanie J.A."/>
            <person name="Ng W.-L."/>
            <person name="Kazmierczak K.M."/>
            <person name="Andrzejewski T.M."/>
            <person name="Davidsen T.M."/>
            <person name="Wayne K.J."/>
            <person name="Tettelin H."/>
            <person name="Glass J.I."/>
            <person name="Rusch D."/>
            <person name="Podicherti R."/>
            <person name="Tsui H.-C.T."/>
            <person name="Winkler M.E."/>
        </authorList>
    </citation>
    <scope>NUCLEOTIDE SEQUENCE</scope>
</reference>
<gene>
    <name evidence="1" type="ORF">METZ01_LOCUS343744</name>
</gene>
<evidence type="ECO:0000313" key="1">
    <source>
        <dbReference type="EMBL" id="SVC90890.1"/>
    </source>
</evidence>
<proteinExistence type="predicted"/>
<organism evidence="1">
    <name type="scientific">marine metagenome</name>
    <dbReference type="NCBI Taxonomy" id="408172"/>
    <lineage>
        <taxon>unclassified sequences</taxon>
        <taxon>metagenomes</taxon>
        <taxon>ecological metagenomes</taxon>
    </lineage>
</organism>
<feature type="non-terminal residue" evidence="1">
    <location>
        <position position="204"/>
    </location>
</feature>
<dbReference type="AlphaFoldDB" id="A0A382R129"/>
<dbReference type="EMBL" id="UINC01118035">
    <property type="protein sequence ID" value="SVC90890.1"/>
    <property type="molecule type" value="Genomic_DNA"/>
</dbReference>
<name>A0A382R129_9ZZZZ</name>
<sequence>MSHFLNVLIATLEHPDVAFREHLSNKIDLWISSKKPKHSRQSIEKAILECKGTPIEPFILRKKQLYISSILSMLAFTKEENQRVVRLMSQDTYGVSTGGCLLKDDLSFSYHENFYKGKKPKYEEGNWYSCPWKYPFKKKNKIKANLTFSENGYKIKINNINPDLVHWTNLGSLDDFQDQVFQGQYVNALESNSYLLPERKNVHS</sequence>
<protein>
    <submittedName>
        <fullName evidence="1">Uncharacterized protein</fullName>
    </submittedName>
</protein>